<dbReference type="STRING" id="56110.Oscil6304_3540"/>
<dbReference type="PANTHER" id="PTHR22916:SF56">
    <property type="entry name" value="GLYCOSYL TRANSFERASE"/>
    <property type="match status" value="1"/>
</dbReference>
<proteinExistence type="predicted"/>
<dbReference type="InterPro" id="IPR001173">
    <property type="entry name" value="Glyco_trans_2-like"/>
</dbReference>
<evidence type="ECO:0000313" key="3">
    <source>
        <dbReference type="Proteomes" id="UP000010367"/>
    </source>
</evidence>
<dbReference type="eggNOG" id="COG1216">
    <property type="taxonomic scope" value="Bacteria"/>
</dbReference>
<dbReference type="GO" id="GO:0016740">
    <property type="term" value="F:transferase activity"/>
    <property type="evidence" value="ECO:0007669"/>
    <property type="project" value="UniProtKB-KW"/>
</dbReference>
<dbReference type="Pfam" id="PF00535">
    <property type="entry name" value="Glycos_transf_2"/>
    <property type="match status" value="1"/>
</dbReference>
<dbReference type="Gene3D" id="3.90.550.10">
    <property type="entry name" value="Spore Coat Polysaccharide Biosynthesis Protein SpsA, Chain A"/>
    <property type="match status" value="1"/>
</dbReference>
<dbReference type="InterPro" id="IPR029044">
    <property type="entry name" value="Nucleotide-diphossugar_trans"/>
</dbReference>
<reference evidence="2 3" key="1">
    <citation type="submission" date="2012-06" db="EMBL/GenBank/DDBJ databases">
        <title>Finished chromosome of genome of Oscillatoria acuminata PCC 6304.</title>
        <authorList>
            <consortium name="US DOE Joint Genome Institute"/>
            <person name="Gugger M."/>
            <person name="Coursin T."/>
            <person name="Rippka R."/>
            <person name="Tandeau De Marsac N."/>
            <person name="Huntemann M."/>
            <person name="Wei C.-L."/>
            <person name="Han J."/>
            <person name="Detter J.C."/>
            <person name="Han C."/>
            <person name="Tapia R."/>
            <person name="Davenport K."/>
            <person name="Daligault H."/>
            <person name="Erkkila T."/>
            <person name="Gu W."/>
            <person name="Munk A.C.C."/>
            <person name="Teshima H."/>
            <person name="Xu Y."/>
            <person name="Chain P."/>
            <person name="Chen A."/>
            <person name="Krypides N."/>
            <person name="Mavromatis K."/>
            <person name="Markowitz V."/>
            <person name="Szeto E."/>
            <person name="Ivanova N."/>
            <person name="Mikhailova N."/>
            <person name="Ovchinnikova G."/>
            <person name="Pagani I."/>
            <person name="Pati A."/>
            <person name="Goodwin L."/>
            <person name="Peters L."/>
            <person name="Pitluck S."/>
            <person name="Woyke T."/>
            <person name="Kerfeld C."/>
        </authorList>
    </citation>
    <scope>NUCLEOTIDE SEQUENCE [LARGE SCALE GENOMIC DNA]</scope>
    <source>
        <strain evidence="2 3">PCC 6304</strain>
    </source>
</reference>
<dbReference type="KEGG" id="oac:Oscil6304_3540"/>
<dbReference type="SUPFAM" id="SSF53448">
    <property type="entry name" value="Nucleotide-diphospho-sugar transferases"/>
    <property type="match status" value="1"/>
</dbReference>
<dbReference type="EMBL" id="CP003607">
    <property type="protein sequence ID" value="AFY83103.1"/>
    <property type="molecule type" value="Genomic_DNA"/>
</dbReference>
<organism evidence="2 3">
    <name type="scientific">Oscillatoria acuminata PCC 6304</name>
    <dbReference type="NCBI Taxonomy" id="56110"/>
    <lineage>
        <taxon>Bacteria</taxon>
        <taxon>Bacillati</taxon>
        <taxon>Cyanobacteriota</taxon>
        <taxon>Cyanophyceae</taxon>
        <taxon>Oscillatoriophycideae</taxon>
        <taxon>Oscillatoriales</taxon>
        <taxon>Oscillatoriaceae</taxon>
        <taxon>Oscillatoria</taxon>
    </lineage>
</organism>
<dbReference type="Proteomes" id="UP000010367">
    <property type="component" value="Chromosome"/>
</dbReference>
<dbReference type="PANTHER" id="PTHR22916">
    <property type="entry name" value="GLYCOSYLTRANSFERASE"/>
    <property type="match status" value="1"/>
</dbReference>
<keyword evidence="2" id="KW-0808">Transferase</keyword>
<protein>
    <submittedName>
        <fullName evidence="2">Glycosyl transferase</fullName>
    </submittedName>
</protein>
<keyword evidence="3" id="KW-1185">Reference proteome</keyword>
<feature type="domain" description="Glycosyltransferase 2-like" evidence="1">
    <location>
        <begin position="7"/>
        <end position="136"/>
    </location>
</feature>
<evidence type="ECO:0000259" key="1">
    <source>
        <dbReference type="Pfam" id="PF00535"/>
    </source>
</evidence>
<gene>
    <name evidence="2" type="ORF">Oscil6304_3540</name>
</gene>
<sequence>MSTPKVSIGMPVYNGARFLREALDSLLAQTFTDFELIISDNASTDDTEIICHKYASQDARIYYIQQPKNIGATANFQFVLEQARGEYFMWFACDDLCDPEFIVELITFLEKHSFLVGCMSDVTILDEQYRTTRIENLQGLSLENNWEQIRYSLFTIPPRNSYFTIYGLYKTQVIKQVGINWIGGWKGLLLDCERCFLAKVATFGRIAAIPKTLKYYRCHNSSLSSRQLNNVGKLDMVLLRVSIRIKLLKIVLFSEFLFQDRMILLWGVTTSYIKLRFMRFIKNNVKYSN</sequence>
<dbReference type="AlphaFoldDB" id="K9TL18"/>
<dbReference type="RefSeq" id="WP_015149732.1">
    <property type="nucleotide sequence ID" value="NC_019693.1"/>
</dbReference>
<evidence type="ECO:0000313" key="2">
    <source>
        <dbReference type="EMBL" id="AFY83103.1"/>
    </source>
</evidence>
<accession>K9TL18</accession>
<dbReference type="CDD" id="cd00761">
    <property type="entry name" value="Glyco_tranf_GTA_type"/>
    <property type="match status" value="1"/>
</dbReference>
<dbReference type="InParanoid" id="K9TL18"/>
<dbReference type="OrthoDB" id="549701at2"/>
<dbReference type="HOGENOM" id="CLU_025996_16_1_3"/>
<name>K9TL18_9CYAN</name>